<keyword evidence="1" id="KW-0472">Membrane</keyword>
<reference evidence="2 3" key="1">
    <citation type="submission" date="2019-03" db="EMBL/GenBank/DDBJ databases">
        <authorList>
            <person name="Yang Y."/>
        </authorList>
    </citation>
    <scope>NUCLEOTIDE SEQUENCE [LARGE SCALE GENOMIC DNA]</scope>
    <source>
        <strain evidence="2 3">ASL-1</strain>
    </source>
</reference>
<sequence>MKNLKAGGVYMFPIWIDLAIGGAVLSLVMFVRTAYVDRKQEKDFIEAHGKTYIQRMKKEKKKRFSTELKD</sequence>
<accession>A0A4Y8L7B8</accession>
<organism evidence="2 3">
    <name type="scientific">Jeotgalibacillus salarius</name>
    <dbReference type="NCBI Taxonomy" id="546023"/>
    <lineage>
        <taxon>Bacteria</taxon>
        <taxon>Bacillati</taxon>
        <taxon>Bacillota</taxon>
        <taxon>Bacilli</taxon>
        <taxon>Bacillales</taxon>
        <taxon>Caryophanaceae</taxon>
        <taxon>Jeotgalibacillus</taxon>
    </lineage>
</organism>
<feature type="transmembrane region" description="Helical" evidence="1">
    <location>
        <begin position="12"/>
        <end position="31"/>
    </location>
</feature>
<dbReference type="Proteomes" id="UP000297776">
    <property type="component" value="Unassembled WGS sequence"/>
</dbReference>
<protein>
    <recommendedName>
        <fullName evidence="4">SigE-dependent sporulation protein</fullName>
    </recommendedName>
</protein>
<keyword evidence="3" id="KW-1185">Reference proteome</keyword>
<dbReference type="InterPro" id="IPR025428">
    <property type="entry name" value="Spore_YhaL"/>
</dbReference>
<name>A0A4Y8L7B8_9BACL</name>
<dbReference type="EMBL" id="SORX01000019">
    <property type="protein sequence ID" value="TFD96950.1"/>
    <property type="molecule type" value="Genomic_DNA"/>
</dbReference>
<evidence type="ECO:0000313" key="2">
    <source>
        <dbReference type="EMBL" id="TFD96950.1"/>
    </source>
</evidence>
<gene>
    <name evidence="2" type="ORF">E2626_16760</name>
</gene>
<evidence type="ECO:0008006" key="4">
    <source>
        <dbReference type="Google" id="ProtNLM"/>
    </source>
</evidence>
<dbReference type="OrthoDB" id="2454520at2"/>
<keyword evidence="1" id="KW-1133">Transmembrane helix</keyword>
<evidence type="ECO:0000256" key="1">
    <source>
        <dbReference type="SAM" id="Phobius"/>
    </source>
</evidence>
<dbReference type="Pfam" id="PF14147">
    <property type="entry name" value="Spore_YhaL"/>
    <property type="match status" value="1"/>
</dbReference>
<comment type="caution">
    <text evidence="2">The sequence shown here is derived from an EMBL/GenBank/DDBJ whole genome shotgun (WGS) entry which is preliminary data.</text>
</comment>
<proteinExistence type="predicted"/>
<keyword evidence="1" id="KW-0812">Transmembrane</keyword>
<evidence type="ECO:0000313" key="3">
    <source>
        <dbReference type="Proteomes" id="UP000297776"/>
    </source>
</evidence>
<dbReference type="AlphaFoldDB" id="A0A4Y8L7B8"/>